<feature type="compositionally biased region" description="Basic and acidic residues" evidence="3">
    <location>
        <begin position="230"/>
        <end position="241"/>
    </location>
</feature>
<dbReference type="Pfam" id="PF00379">
    <property type="entry name" value="Chitin_bind_4"/>
    <property type="match status" value="1"/>
</dbReference>
<feature type="compositionally biased region" description="Pro residues" evidence="3">
    <location>
        <begin position="183"/>
        <end position="193"/>
    </location>
</feature>
<dbReference type="InterPro" id="IPR000618">
    <property type="entry name" value="Insect_cuticle"/>
</dbReference>
<feature type="region of interest" description="Disordered" evidence="3">
    <location>
        <begin position="122"/>
        <end position="365"/>
    </location>
</feature>
<evidence type="ECO:0000256" key="1">
    <source>
        <dbReference type="ARBA" id="ARBA00022460"/>
    </source>
</evidence>
<dbReference type="EMBL" id="OC864920">
    <property type="protein sequence ID" value="CAD7632043.1"/>
    <property type="molecule type" value="Genomic_DNA"/>
</dbReference>
<reference evidence="4" key="1">
    <citation type="submission" date="2020-11" db="EMBL/GenBank/DDBJ databases">
        <authorList>
            <person name="Tran Van P."/>
        </authorList>
    </citation>
    <scope>NUCLEOTIDE SEQUENCE</scope>
</reference>
<protein>
    <recommendedName>
        <fullName evidence="6">Cuticle protein</fullName>
    </recommendedName>
</protein>
<dbReference type="GO" id="GO:0005615">
    <property type="term" value="C:extracellular space"/>
    <property type="evidence" value="ECO:0007669"/>
    <property type="project" value="TreeGrafter"/>
</dbReference>
<evidence type="ECO:0000256" key="3">
    <source>
        <dbReference type="SAM" id="MobiDB-lite"/>
    </source>
</evidence>
<accession>A0A7R9L1A9</accession>
<evidence type="ECO:0000313" key="4">
    <source>
        <dbReference type="EMBL" id="CAD7632043.1"/>
    </source>
</evidence>
<dbReference type="InterPro" id="IPR051217">
    <property type="entry name" value="Insect_Cuticle_Struc_Prot"/>
</dbReference>
<dbReference type="InterPro" id="IPR031311">
    <property type="entry name" value="CHIT_BIND_RR_consensus"/>
</dbReference>
<dbReference type="GO" id="GO:0042302">
    <property type="term" value="F:structural constituent of cuticle"/>
    <property type="evidence" value="ECO:0007669"/>
    <property type="project" value="UniProtKB-UniRule"/>
</dbReference>
<dbReference type="Proteomes" id="UP000759131">
    <property type="component" value="Unassembled WGS sequence"/>
</dbReference>
<dbReference type="AlphaFoldDB" id="A0A7R9L1A9"/>
<dbReference type="PRINTS" id="PR00947">
    <property type="entry name" value="CUTICLE"/>
</dbReference>
<dbReference type="PROSITE" id="PS51155">
    <property type="entry name" value="CHIT_BIND_RR_2"/>
    <property type="match status" value="1"/>
</dbReference>
<evidence type="ECO:0000313" key="5">
    <source>
        <dbReference type="Proteomes" id="UP000759131"/>
    </source>
</evidence>
<keyword evidence="1 2" id="KW-0193">Cuticle</keyword>
<feature type="compositionally biased region" description="Basic and acidic residues" evidence="3">
    <location>
        <begin position="320"/>
        <end position="341"/>
    </location>
</feature>
<keyword evidence="5" id="KW-1185">Reference proteome</keyword>
<feature type="compositionally biased region" description="Polar residues" evidence="3">
    <location>
        <begin position="156"/>
        <end position="177"/>
    </location>
</feature>
<dbReference type="EMBL" id="CAJPIZ010010345">
    <property type="protein sequence ID" value="CAG2112473.1"/>
    <property type="molecule type" value="Genomic_DNA"/>
</dbReference>
<organism evidence="4">
    <name type="scientific">Medioppia subpectinata</name>
    <dbReference type="NCBI Taxonomy" id="1979941"/>
    <lineage>
        <taxon>Eukaryota</taxon>
        <taxon>Metazoa</taxon>
        <taxon>Ecdysozoa</taxon>
        <taxon>Arthropoda</taxon>
        <taxon>Chelicerata</taxon>
        <taxon>Arachnida</taxon>
        <taxon>Acari</taxon>
        <taxon>Acariformes</taxon>
        <taxon>Sarcoptiformes</taxon>
        <taxon>Oribatida</taxon>
        <taxon>Brachypylina</taxon>
        <taxon>Oppioidea</taxon>
        <taxon>Oppiidae</taxon>
        <taxon>Medioppia</taxon>
    </lineage>
</organism>
<sequence>METVFKDRLLTVIRMSGIKSNGRHSRTLLDMKFVIIAQWPTQPYAFGYEIRDYSGNEQYRKEMSDGERVTGSYGYLGPDGLYRHVEYVADENGFRAKIRTSEPGTANDNPSNVQIESNPVQVVSNPTPYAGPPSAPPGSAYNNPIGGGVRREDTIRPQNIPTVNVNPNRSTYGTRQLDQLPRTPEPSRAPNPAPDVNRDRVNMNRGPDSSRPVNPIYESNVRDGSTGDNRGGRVGDRDRVPYADIPDNIMPYRGANPQRPKETPRVVPQNEFIDQNVPKFGSNPDINDQRNPGYSRNGVNPRLPEPQSFIGPTDPPYETNFDRSGRDRDRDMNPIFDDNRDPPIGGYEVTTKGGSTKGPPKTYGFIEATKGINTTTSAEDKIATKGFP</sequence>
<evidence type="ECO:0008006" key="6">
    <source>
        <dbReference type="Google" id="ProtNLM"/>
    </source>
</evidence>
<dbReference type="PANTHER" id="PTHR12236:SF79">
    <property type="entry name" value="CUTICULAR PROTEIN 50CB-RELATED"/>
    <property type="match status" value="1"/>
</dbReference>
<feature type="compositionally biased region" description="Polar residues" evidence="3">
    <location>
        <begin position="284"/>
        <end position="298"/>
    </location>
</feature>
<dbReference type="OrthoDB" id="8021718at2759"/>
<dbReference type="PANTHER" id="PTHR12236">
    <property type="entry name" value="STRUCTURAL CONTITUENT OF CUTICLE"/>
    <property type="match status" value="1"/>
</dbReference>
<gene>
    <name evidence="4" type="ORF">OSB1V03_LOCUS12449</name>
</gene>
<proteinExistence type="predicted"/>
<dbReference type="PROSITE" id="PS00233">
    <property type="entry name" value="CHIT_BIND_RR_1"/>
    <property type="match status" value="1"/>
</dbReference>
<evidence type="ECO:0000256" key="2">
    <source>
        <dbReference type="PROSITE-ProRule" id="PRU00497"/>
    </source>
</evidence>
<name>A0A7R9L1A9_9ACAR</name>
<dbReference type="GO" id="GO:0031012">
    <property type="term" value="C:extracellular matrix"/>
    <property type="evidence" value="ECO:0007669"/>
    <property type="project" value="TreeGrafter"/>
</dbReference>